<protein>
    <submittedName>
        <fullName evidence="1">Uncharacterized protein</fullName>
    </submittedName>
</protein>
<dbReference type="Proteomes" id="UP001359559">
    <property type="component" value="Unassembled WGS sequence"/>
</dbReference>
<evidence type="ECO:0000313" key="1">
    <source>
        <dbReference type="EMBL" id="KAK7271400.1"/>
    </source>
</evidence>
<sequence length="80" mass="9480">MMRCEIYLLIRSARISSDYPGLQEENQRTIQIQLCHLGAPGGHRMGKDQDSESNWALPFLLHLEVIRFHLFKLQRHSWFD</sequence>
<accession>A0AAN9F9X7</accession>
<name>A0AAN9F9X7_CLITE</name>
<comment type="caution">
    <text evidence="1">The sequence shown here is derived from an EMBL/GenBank/DDBJ whole genome shotgun (WGS) entry which is preliminary data.</text>
</comment>
<organism evidence="1 2">
    <name type="scientific">Clitoria ternatea</name>
    <name type="common">Butterfly pea</name>
    <dbReference type="NCBI Taxonomy" id="43366"/>
    <lineage>
        <taxon>Eukaryota</taxon>
        <taxon>Viridiplantae</taxon>
        <taxon>Streptophyta</taxon>
        <taxon>Embryophyta</taxon>
        <taxon>Tracheophyta</taxon>
        <taxon>Spermatophyta</taxon>
        <taxon>Magnoliopsida</taxon>
        <taxon>eudicotyledons</taxon>
        <taxon>Gunneridae</taxon>
        <taxon>Pentapetalae</taxon>
        <taxon>rosids</taxon>
        <taxon>fabids</taxon>
        <taxon>Fabales</taxon>
        <taxon>Fabaceae</taxon>
        <taxon>Papilionoideae</taxon>
        <taxon>50 kb inversion clade</taxon>
        <taxon>NPAAA clade</taxon>
        <taxon>indigoferoid/millettioid clade</taxon>
        <taxon>Phaseoleae</taxon>
        <taxon>Clitoria</taxon>
    </lineage>
</organism>
<proteinExistence type="predicted"/>
<gene>
    <name evidence="1" type="ORF">RJT34_27264</name>
</gene>
<dbReference type="AlphaFoldDB" id="A0AAN9F9X7"/>
<keyword evidence="2" id="KW-1185">Reference proteome</keyword>
<reference evidence="1 2" key="1">
    <citation type="submission" date="2024-01" db="EMBL/GenBank/DDBJ databases">
        <title>The genomes of 5 underutilized Papilionoideae crops provide insights into root nodulation and disease resistance.</title>
        <authorList>
            <person name="Yuan L."/>
        </authorList>
    </citation>
    <scope>NUCLEOTIDE SEQUENCE [LARGE SCALE GENOMIC DNA]</scope>
    <source>
        <strain evidence="1">LY-2023</strain>
        <tissue evidence="1">Leaf</tissue>
    </source>
</reference>
<evidence type="ECO:0000313" key="2">
    <source>
        <dbReference type="Proteomes" id="UP001359559"/>
    </source>
</evidence>
<dbReference type="EMBL" id="JAYKXN010000007">
    <property type="protein sequence ID" value="KAK7271400.1"/>
    <property type="molecule type" value="Genomic_DNA"/>
</dbReference>